<feature type="region of interest" description="Disordered" evidence="6">
    <location>
        <begin position="633"/>
        <end position="673"/>
    </location>
</feature>
<evidence type="ECO:0000256" key="6">
    <source>
        <dbReference type="SAM" id="MobiDB-lite"/>
    </source>
</evidence>
<evidence type="ECO:0000313" key="10">
    <source>
        <dbReference type="Proteomes" id="UP000717696"/>
    </source>
</evidence>
<keyword evidence="4" id="KW-0560">Oxidoreductase</keyword>
<evidence type="ECO:0008006" key="11">
    <source>
        <dbReference type="Google" id="ProtNLM"/>
    </source>
</evidence>
<dbReference type="AlphaFoldDB" id="A0A9P9JL02"/>
<dbReference type="GO" id="GO:0016020">
    <property type="term" value="C:membrane"/>
    <property type="evidence" value="ECO:0007669"/>
    <property type="project" value="UniProtKB-SubCell"/>
</dbReference>
<gene>
    <name evidence="9" type="ORF">B0J13DRAFT_16002</name>
</gene>
<dbReference type="Pfam" id="PF00732">
    <property type="entry name" value="GMC_oxred_N"/>
    <property type="match status" value="1"/>
</dbReference>
<dbReference type="Gene3D" id="3.50.50.60">
    <property type="entry name" value="FAD/NAD(P)-binding domain"/>
    <property type="match status" value="2"/>
</dbReference>
<keyword evidence="3" id="KW-0274">FAD</keyword>
<reference evidence="9" key="1">
    <citation type="journal article" date="2021" name="Nat. Commun.">
        <title>Genetic determinants of endophytism in the Arabidopsis root mycobiome.</title>
        <authorList>
            <person name="Mesny F."/>
            <person name="Miyauchi S."/>
            <person name="Thiergart T."/>
            <person name="Pickel B."/>
            <person name="Atanasova L."/>
            <person name="Karlsson M."/>
            <person name="Huettel B."/>
            <person name="Barry K.W."/>
            <person name="Haridas S."/>
            <person name="Chen C."/>
            <person name="Bauer D."/>
            <person name="Andreopoulos W."/>
            <person name="Pangilinan J."/>
            <person name="LaButti K."/>
            <person name="Riley R."/>
            <person name="Lipzen A."/>
            <person name="Clum A."/>
            <person name="Drula E."/>
            <person name="Henrissat B."/>
            <person name="Kohler A."/>
            <person name="Grigoriev I.V."/>
            <person name="Martin F.M."/>
            <person name="Hacquard S."/>
        </authorList>
    </citation>
    <scope>NUCLEOTIDE SEQUENCE</scope>
    <source>
        <strain evidence="9">MPI-CAGE-AT-0021</strain>
    </source>
</reference>
<evidence type="ECO:0000256" key="3">
    <source>
        <dbReference type="ARBA" id="ARBA00022827"/>
    </source>
</evidence>
<dbReference type="SUPFAM" id="SSF51905">
    <property type="entry name" value="FAD/NAD(P)-binding domain"/>
    <property type="match status" value="1"/>
</dbReference>
<accession>A0A9P9JL02</accession>
<dbReference type="EMBL" id="JAGMUU010000001">
    <property type="protein sequence ID" value="KAH7162655.1"/>
    <property type="molecule type" value="Genomic_DNA"/>
</dbReference>
<dbReference type="OrthoDB" id="269227at2759"/>
<organism evidence="9 10">
    <name type="scientific">Dactylonectria estremocensis</name>
    <dbReference type="NCBI Taxonomy" id="1079267"/>
    <lineage>
        <taxon>Eukaryota</taxon>
        <taxon>Fungi</taxon>
        <taxon>Dikarya</taxon>
        <taxon>Ascomycota</taxon>
        <taxon>Pezizomycotina</taxon>
        <taxon>Sordariomycetes</taxon>
        <taxon>Hypocreomycetidae</taxon>
        <taxon>Hypocreales</taxon>
        <taxon>Nectriaceae</taxon>
        <taxon>Dactylonectria</taxon>
    </lineage>
</organism>
<evidence type="ECO:0000256" key="5">
    <source>
        <dbReference type="PIRSR" id="PIRSR028937-1"/>
    </source>
</evidence>
<dbReference type="Proteomes" id="UP000717696">
    <property type="component" value="Unassembled WGS sequence"/>
</dbReference>
<keyword evidence="10" id="KW-1185">Reference proteome</keyword>
<protein>
    <recommendedName>
        <fullName evidence="11">Long-chain-alcohol oxidase</fullName>
    </recommendedName>
</protein>
<keyword evidence="2" id="KW-0285">Flavoprotein</keyword>
<dbReference type="InterPro" id="IPR007867">
    <property type="entry name" value="GMC_OxRtase_C"/>
</dbReference>
<feature type="active site" description="Proton acceptor" evidence="5">
    <location>
        <position position="701"/>
    </location>
</feature>
<dbReference type="GO" id="GO:0046577">
    <property type="term" value="F:long-chain-alcohol oxidase activity"/>
    <property type="evidence" value="ECO:0007669"/>
    <property type="project" value="UniProtKB-EC"/>
</dbReference>
<evidence type="ECO:0000313" key="9">
    <source>
        <dbReference type="EMBL" id="KAH7162655.1"/>
    </source>
</evidence>
<proteinExistence type="inferred from homology"/>
<dbReference type="PANTHER" id="PTHR46056">
    <property type="entry name" value="LONG-CHAIN-ALCOHOL OXIDASE"/>
    <property type="match status" value="1"/>
</dbReference>
<dbReference type="GO" id="GO:0050660">
    <property type="term" value="F:flavin adenine dinucleotide binding"/>
    <property type="evidence" value="ECO:0007669"/>
    <property type="project" value="InterPro"/>
</dbReference>
<comment type="caution">
    <text evidence="9">The sequence shown here is derived from an EMBL/GenBank/DDBJ whole genome shotgun (WGS) entry which is preliminary data.</text>
</comment>
<comment type="similarity">
    <text evidence="1">Belongs to the GMC oxidoreductase family.</text>
</comment>
<evidence type="ECO:0000256" key="4">
    <source>
        <dbReference type="ARBA" id="ARBA00023002"/>
    </source>
</evidence>
<evidence type="ECO:0000256" key="2">
    <source>
        <dbReference type="ARBA" id="ARBA00022630"/>
    </source>
</evidence>
<feature type="compositionally biased region" description="Polar residues" evidence="6">
    <location>
        <begin position="650"/>
        <end position="665"/>
    </location>
</feature>
<evidence type="ECO:0000259" key="8">
    <source>
        <dbReference type="Pfam" id="PF05199"/>
    </source>
</evidence>
<feature type="domain" description="Glucose-methanol-choline oxidoreductase N-terminal" evidence="7">
    <location>
        <begin position="265"/>
        <end position="491"/>
    </location>
</feature>
<dbReference type="PANTHER" id="PTHR46056:SF12">
    <property type="entry name" value="LONG-CHAIN-ALCOHOL OXIDASE"/>
    <property type="match status" value="1"/>
</dbReference>
<feature type="domain" description="Glucose-methanol-choline oxidoreductase C-terminal" evidence="8">
    <location>
        <begin position="584"/>
        <end position="753"/>
    </location>
</feature>
<evidence type="ECO:0000259" key="7">
    <source>
        <dbReference type="Pfam" id="PF00732"/>
    </source>
</evidence>
<sequence>MPSQTPILTALPAPPPSDFLNETQWRVLYALLDGAFPSITSTSTLTDKDGQIILPDDELDHVLENALASLAGPVTKQNLREFLKERPSEDPRFRENVLRTLSVSPPDQQSRLAGFLSLMATRPGSFLLTGYWQPVYNQTTQVREAILKSWVAARTVRMRTLGKTFTTLALKTASHTNKTLHELSGYSDTPQDWKPGQGFDFKFLQFEASQNVQVLDTDVVIVGSGCGGGVSAKILAEGGHKVLVIDKAYHFPPSQLPMPQDVGCNYLYDNNGFYITEDSGCNVSAGSAWGGGGTINWSVCLRLQDSIRKEWADTGLPFFASPEFDQCVDRVWEAQGAETGHFRHNHRNQVLLNGSKELGWAASETPLNTGGKEHFCGHCHLGCGSAEKRGPAQCWLPDAAQAGAQFMEGFHVDKVLFEEDGQTAIGVEGEWTSRDKAGSVSGQEGERVKKRIIVRAKKVIMSAGALWSPTILMKSGLQSQHLGSNLHLHPCNIVTAVYREETRPWEGGIITSVCSEFENLDGTGHGVKLETTCMLPYTVFSALPWKSGLDAKLEMAKYRHTDGWVSITRDRDTGRVFPDPTTGRPRIDYTPSDYDRAHTLQGVQSLSKLCYVTGATEIRPLLTGLEPFIRSTAPSSSENGLEASGPDTGPETSSSVTGLEISSSDLETRDPETSDPAFAAWLARVRDVSNKPPATMWSSAHQMGTCRMSSSPDGGVVDDKGRVWGTHNLYVADGSVFPSASGVNPMVTIMAIADWISRGVDADLKAQ</sequence>
<name>A0A9P9JL02_9HYPO</name>
<evidence type="ECO:0000256" key="1">
    <source>
        <dbReference type="ARBA" id="ARBA00010790"/>
    </source>
</evidence>
<dbReference type="Pfam" id="PF05199">
    <property type="entry name" value="GMC_oxred_C"/>
    <property type="match status" value="1"/>
</dbReference>
<dbReference type="InterPro" id="IPR000172">
    <property type="entry name" value="GMC_OxRdtase_N"/>
</dbReference>
<dbReference type="InterPro" id="IPR036188">
    <property type="entry name" value="FAD/NAD-bd_sf"/>
</dbReference>